<dbReference type="PROSITE" id="PS50089">
    <property type="entry name" value="ZF_RING_2"/>
    <property type="match status" value="1"/>
</dbReference>
<dbReference type="SMART" id="SM00184">
    <property type="entry name" value="RING"/>
    <property type="match status" value="2"/>
</dbReference>
<dbReference type="InterPro" id="IPR011011">
    <property type="entry name" value="Znf_FYVE_PHD"/>
</dbReference>
<dbReference type="InterPro" id="IPR013083">
    <property type="entry name" value="Znf_RING/FYVE/PHD"/>
</dbReference>
<feature type="region of interest" description="Disordered" evidence="2">
    <location>
        <begin position="248"/>
        <end position="294"/>
    </location>
</feature>
<keyword evidence="5" id="KW-1185">Reference proteome</keyword>
<evidence type="ECO:0000313" key="4">
    <source>
        <dbReference type="EMBL" id="KAH3671990.1"/>
    </source>
</evidence>
<dbReference type="GO" id="GO:0008270">
    <property type="term" value="F:zinc ion binding"/>
    <property type="evidence" value="ECO:0007669"/>
    <property type="project" value="UniProtKB-KW"/>
</dbReference>
<evidence type="ECO:0000313" key="5">
    <source>
        <dbReference type="Proteomes" id="UP000769528"/>
    </source>
</evidence>
<reference evidence="4" key="1">
    <citation type="journal article" date="2021" name="Open Biol.">
        <title>Shared evolutionary footprints suggest mitochondrial oxidative damage underlies multiple complex I losses in fungi.</title>
        <authorList>
            <person name="Schikora-Tamarit M.A."/>
            <person name="Marcet-Houben M."/>
            <person name="Nosek J."/>
            <person name="Gabaldon T."/>
        </authorList>
    </citation>
    <scope>NUCLEOTIDE SEQUENCE</scope>
    <source>
        <strain evidence="4">CBS6341</strain>
    </source>
</reference>
<dbReference type="SUPFAM" id="SSF57903">
    <property type="entry name" value="FYVE/PHD zinc finger"/>
    <property type="match status" value="1"/>
</dbReference>
<comment type="caution">
    <text evidence="4">The sequence shown here is derived from an EMBL/GenBank/DDBJ whole genome shotgun (WGS) entry which is preliminary data.</text>
</comment>
<feature type="compositionally biased region" description="Low complexity" evidence="2">
    <location>
        <begin position="340"/>
        <end position="367"/>
    </location>
</feature>
<keyword evidence="1" id="KW-0862">Zinc</keyword>
<dbReference type="EMBL" id="JAEUBF010001261">
    <property type="protein sequence ID" value="KAH3671990.1"/>
    <property type="molecule type" value="Genomic_DNA"/>
</dbReference>
<feature type="compositionally biased region" description="Basic residues" evidence="2">
    <location>
        <begin position="268"/>
        <end position="277"/>
    </location>
</feature>
<dbReference type="InterPro" id="IPR047157">
    <property type="entry name" value="PHRF1/Atg35"/>
</dbReference>
<proteinExistence type="predicted"/>
<protein>
    <recommendedName>
        <fullName evidence="3">RING-type domain-containing protein</fullName>
    </recommendedName>
</protein>
<evidence type="ECO:0000256" key="1">
    <source>
        <dbReference type="PROSITE-ProRule" id="PRU00175"/>
    </source>
</evidence>
<organism evidence="4 5">
    <name type="scientific">Wickerhamomyces mucosus</name>
    <dbReference type="NCBI Taxonomy" id="1378264"/>
    <lineage>
        <taxon>Eukaryota</taxon>
        <taxon>Fungi</taxon>
        <taxon>Dikarya</taxon>
        <taxon>Ascomycota</taxon>
        <taxon>Saccharomycotina</taxon>
        <taxon>Saccharomycetes</taxon>
        <taxon>Phaffomycetales</taxon>
        <taxon>Wickerhamomycetaceae</taxon>
        <taxon>Wickerhamomyces</taxon>
    </lineage>
</organism>
<accession>A0A9P8TB38</accession>
<dbReference type="PANTHER" id="PTHR12618">
    <property type="entry name" value="PHD AND RING FINGER DOMAIN-CONTAINING PROTEIN 1"/>
    <property type="match status" value="1"/>
</dbReference>
<dbReference type="SUPFAM" id="SSF57850">
    <property type="entry name" value="RING/U-box"/>
    <property type="match status" value="1"/>
</dbReference>
<evidence type="ECO:0000256" key="2">
    <source>
        <dbReference type="SAM" id="MobiDB-lite"/>
    </source>
</evidence>
<dbReference type="InterPro" id="IPR001841">
    <property type="entry name" value="Znf_RING"/>
</dbReference>
<keyword evidence="1" id="KW-0479">Metal-binding</keyword>
<name>A0A9P8TB38_9ASCO</name>
<dbReference type="Pfam" id="PF13639">
    <property type="entry name" value="zf-RING_2"/>
    <property type="match status" value="1"/>
</dbReference>
<dbReference type="AlphaFoldDB" id="A0A9P8TB38"/>
<dbReference type="OrthoDB" id="8062037at2759"/>
<gene>
    <name evidence="4" type="ORF">WICMUC_004497</name>
</gene>
<feature type="domain" description="RING-type" evidence="3">
    <location>
        <begin position="13"/>
        <end position="57"/>
    </location>
</feature>
<evidence type="ECO:0000259" key="3">
    <source>
        <dbReference type="PROSITE" id="PS50089"/>
    </source>
</evidence>
<dbReference type="PANTHER" id="PTHR12618:SF20">
    <property type="entry name" value="PHD AND RING FINGER DOMAIN-CONTAINING PROTEIN 1"/>
    <property type="match status" value="1"/>
</dbReference>
<dbReference type="Gene3D" id="3.30.40.10">
    <property type="entry name" value="Zinc/RING finger domain, C3HC4 (zinc finger)"/>
    <property type="match status" value="2"/>
</dbReference>
<keyword evidence="1" id="KW-0863">Zinc-finger</keyword>
<reference evidence="4" key="2">
    <citation type="submission" date="2021-01" db="EMBL/GenBank/DDBJ databases">
        <authorList>
            <person name="Schikora-Tamarit M.A."/>
        </authorList>
    </citation>
    <scope>NUCLEOTIDE SEQUENCE</scope>
    <source>
        <strain evidence="4">CBS6341</strain>
    </source>
</reference>
<dbReference type="Proteomes" id="UP000769528">
    <property type="component" value="Unassembled WGS sequence"/>
</dbReference>
<feature type="region of interest" description="Disordered" evidence="2">
    <location>
        <begin position="340"/>
        <end position="377"/>
    </location>
</feature>
<sequence>MEGHHNDHDHEDCAICLEDLFKTPHELITKLQPCGHYYHTDCINLWKAKSNSCPTCRNDYDLIQMIDKNGDLISSNFANKIDIPYVEEYFFESNDEDEFLDEDIERRINLSISISSSCILCDNSHSSNRKTSCNSCSSTFHLDCLGLSTLSYWCCPMCDADNMNYERPSIFRRSRNSARTNRVYNNNKRDLLNIIQSAASNNVVVPIIPVISPEEKKVWDCFERARAQNDVAENQLSIPEPSSIPLSLLSSSSSSNVEQHSNQETRKLKQPTRRNRGPRTQPIPNEIPRLEIDHSKPSLINQILGQIKENSTSSSRKSLEIQQQLSPNFFKNHPSLAIKPLSLNDSSPTSSSASLVSQSSSSIPTSPEDNDIFGSPTTTNNKSIWKMSLSNNNELTLEQKSELQKIVRNKLRPFYKDKTITEDQYTNINKKISHILYDLVLNNNEVNLDFDKIAQYHVNREILEL</sequence>